<evidence type="ECO:0000313" key="2">
    <source>
        <dbReference type="Proteomes" id="UP000011885"/>
    </source>
</evidence>
<gene>
    <name evidence="1" type="ORF">RSSM_03398</name>
</gene>
<dbReference type="RefSeq" id="WP_008680513.1">
    <property type="nucleotide sequence ID" value="NZ_ANOH01000228.1"/>
</dbReference>
<sequence>MAKQNSVALTARDFEILTALDRTPLTPRQLQTTSQSFDQPFSDEALARRRLGKLRDAGFVQSFPYSLVSEGRAPKYWKLTRAGYRLIYGADAIMPSRRYFSEVPMGNHFHTHSIAAVIAHIVACGKRHGVEMDQFARENSFKLQAGQFQLYPDAAFRLVRKSQRDRPYSFVLELDNGTERVRSNRDTESLERKIRGYDAHQSQYKRDDPARYLVLFVTTRSKSRLDHVLAACGSLVRNPNRTTVIGTTLQTLLDCDPFASPNQESNQGLKRTLIPVC</sequence>
<dbReference type="PATRIC" id="fig|1263870.3.peg.3613"/>
<dbReference type="Pfam" id="PF13814">
    <property type="entry name" value="Replic_Relax"/>
    <property type="match status" value="1"/>
</dbReference>
<keyword evidence="2" id="KW-1185">Reference proteome</keyword>
<dbReference type="EMBL" id="ANOH01000228">
    <property type="protein sequence ID" value="EMI55074.1"/>
    <property type="molecule type" value="Genomic_DNA"/>
</dbReference>
<dbReference type="AlphaFoldDB" id="M5U1B4"/>
<evidence type="ECO:0000313" key="1">
    <source>
        <dbReference type="EMBL" id="EMI55074.1"/>
    </source>
</evidence>
<evidence type="ECO:0008006" key="3">
    <source>
        <dbReference type="Google" id="ProtNLM"/>
    </source>
</evidence>
<protein>
    <recommendedName>
        <fullName evidence="3">Replication-relaxation</fullName>
    </recommendedName>
</protein>
<name>M5U1B4_9BACT</name>
<reference evidence="1 2" key="1">
    <citation type="journal article" date="2013" name="Mar. Genomics">
        <title>Expression of sulfatases in Rhodopirellula baltica and the diversity of sulfatases in the genus Rhodopirellula.</title>
        <authorList>
            <person name="Wegner C.E."/>
            <person name="Richter-Heitmann T."/>
            <person name="Klindworth A."/>
            <person name="Klockow C."/>
            <person name="Richter M."/>
            <person name="Achstetter T."/>
            <person name="Glockner F.O."/>
            <person name="Harder J."/>
        </authorList>
    </citation>
    <scope>NUCLEOTIDE SEQUENCE [LARGE SCALE GENOMIC DNA]</scope>
    <source>
        <strain evidence="1 2">SM41</strain>
    </source>
</reference>
<comment type="caution">
    <text evidence="1">The sequence shown here is derived from an EMBL/GenBank/DDBJ whole genome shotgun (WGS) entry which is preliminary data.</text>
</comment>
<proteinExistence type="predicted"/>
<dbReference type="Proteomes" id="UP000011885">
    <property type="component" value="Unassembled WGS sequence"/>
</dbReference>
<organism evidence="1 2">
    <name type="scientific">Rhodopirellula sallentina SM41</name>
    <dbReference type="NCBI Taxonomy" id="1263870"/>
    <lineage>
        <taxon>Bacteria</taxon>
        <taxon>Pseudomonadati</taxon>
        <taxon>Planctomycetota</taxon>
        <taxon>Planctomycetia</taxon>
        <taxon>Pirellulales</taxon>
        <taxon>Pirellulaceae</taxon>
        <taxon>Rhodopirellula</taxon>
    </lineage>
</organism>
<accession>M5U1B4</accession>
<dbReference type="OrthoDB" id="270627at2"/>
<dbReference type="InterPro" id="IPR025855">
    <property type="entry name" value="Replic_Relax"/>
</dbReference>